<evidence type="ECO:0000256" key="5">
    <source>
        <dbReference type="SAM" id="Phobius"/>
    </source>
</evidence>
<evidence type="ECO:0000256" key="1">
    <source>
        <dbReference type="ARBA" id="ARBA00004141"/>
    </source>
</evidence>
<dbReference type="GO" id="GO:0016020">
    <property type="term" value="C:membrane"/>
    <property type="evidence" value="ECO:0007669"/>
    <property type="project" value="UniProtKB-SubCell"/>
</dbReference>
<dbReference type="OrthoDB" id="410267at2759"/>
<dbReference type="PANTHER" id="PTHR21576:SF122">
    <property type="entry name" value="MFS TRANSPORTER"/>
    <property type="match status" value="1"/>
</dbReference>
<dbReference type="PANTHER" id="PTHR21576">
    <property type="entry name" value="UNCHARACTERIZED NODULIN-LIKE PROTEIN"/>
    <property type="match status" value="1"/>
</dbReference>
<feature type="signal peptide" evidence="6">
    <location>
        <begin position="1"/>
        <end position="17"/>
    </location>
</feature>
<keyword evidence="2 5" id="KW-0812">Transmembrane</keyword>
<feature type="transmembrane region" description="Helical" evidence="5">
    <location>
        <begin position="181"/>
        <end position="202"/>
    </location>
</feature>
<reference evidence="7" key="1">
    <citation type="submission" date="2019-11" db="EMBL/GenBank/DDBJ databases">
        <authorList>
            <person name="Liu Y."/>
            <person name="Hou J."/>
            <person name="Li T.-Q."/>
            <person name="Guan C.-H."/>
            <person name="Wu X."/>
            <person name="Wu H.-Z."/>
            <person name="Ling F."/>
            <person name="Zhang R."/>
            <person name="Shi X.-G."/>
            <person name="Ren J.-P."/>
            <person name="Chen E.-F."/>
            <person name="Sun J.-M."/>
        </authorList>
    </citation>
    <scope>NUCLEOTIDE SEQUENCE</scope>
    <source>
        <strain evidence="7">Adult_tree_wgs_1</strain>
        <tissue evidence="7">Leaves</tissue>
    </source>
</reference>
<evidence type="ECO:0000313" key="8">
    <source>
        <dbReference type="Proteomes" id="UP000626092"/>
    </source>
</evidence>
<dbReference type="EMBL" id="WJXA01000003">
    <property type="protein sequence ID" value="KAF7148394.1"/>
    <property type="molecule type" value="Genomic_DNA"/>
</dbReference>
<proteinExistence type="predicted"/>
<comment type="caution">
    <text evidence="7">The sequence shown here is derived from an EMBL/GenBank/DDBJ whole genome shotgun (WGS) entry which is preliminary data.</text>
</comment>
<evidence type="ECO:0000256" key="6">
    <source>
        <dbReference type="SAM" id="SignalP"/>
    </source>
</evidence>
<keyword evidence="4 5" id="KW-0472">Membrane</keyword>
<dbReference type="AlphaFoldDB" id="A0A834LUC9"/>
<evidence type="ECO:0000256" key="2">
    <source>
        <dbReference type="ARBA" id="ARBA00022692"/>
    </source>
</evidence>
<keyword evidence="3 5" id="KW-1133">Transmembrane helix</keyword>
<keyword evidence="6" id="KW-0732">Signal</keyword>
<accession>A0A834LUC9</accession>
<protein>
    <submittedName>
        <fullName evidence="7">Uncharacterized protein</fullName>
    </submittedName>
</protein>
<keyword evidence="8" id="KW-1185">Reference proteome</keyword>
<name>A0A834LUC9_RHOSS</name>
<evidence type="ECO:0000256" key="3">
    <source>
        <dbReference type="ARBA" id="ARBA00022989"/>
    </source>
</evidence>
<feature type="chain" id="PRO_5032439192" evidence="6">
    <location>
        <begin position="18"/>
        <end position="255"/>
    </location>
</feature>
<feature type="transmembrane region" description="Helical" evidence="5">
    <location>
        <begin position="93"/>
        <end position="114"/>
    </location>
</feature>
<dbReference type="Proteomes" id="UP000626092">
    <property type="component" value="Unassembled WGS sequence"/>
</dbReference>
<evidence type="ECO:0000256" key="4">
    <source>
        <dbReference type="ARBA" id="ARBA00023136"/>
    </source>
</evidence>
<evidence type="ECO:0000313" key="7">
    <source>
        <dbReference type="EMBL" id="KAF7148394.1"/>
    </source>
</evidence>
<gene>
    <name evidence="7" type="ORF">RHSIM_Rhsim03G0089700</name>
</gene>
<organism evidence="7 8">
    <name type="scientific">Rhododendron simsii</name>
    <name type="common">Sims's rhododendron</name>
    <dbReference type="NCBI Taxonomy" id="118357"/>
    <lineage>
        <taxon>Eukaryota</taxon>
        <taxon>Viridiplantae</taxon>
        <taxon>Streptophyta</taxon>
        <taxon>Embryophyta</taxon>
        <taxon>Tracheophyta</taxon>
        <taxon>Spermatophyta</taxon>
        <taxon>Magnoliopsida</taxon>
        <taxon>eudicotyledons</taxon>
        <taxon>Gunneridae</taxon>
        <taxon>Pentapetalae</taxon>
        <taxon>asterids</taxon>
        <taxon>Ericales</taxon>
        <taxon>Ericaceae</taxon>
        <taxon>Ericoideae</taxon>
        <taxon>Rhodoreae</taxon>
        <taxon>Rhododendron</taxon>
    </lineage>
</organism>
<comment type="subcellular location">
    <subcellularLocation>
        <location evidence="1">Membrane</location>
        <topology evidence="1">Multi-pass membrane protein</topology>
    </subcellularLocation>
</comment>
<sequence>MLVLLVATTCDVGGTLTAIDKSVNYPSDTTTTCGVGGTLIAIDNLSQIGKSLNYLSDATTTLVSLVSIWNYLGRVASGFASEILLKKYKFPRPLMLTLVLLFSCLDRLLIAFGVPSSLYPQVLFHFVQLRSCGQSGRIGILNVKVAGQLYDKEAARQMAAKGLTRRAREDLSCTGVECCKMAFLIITAVTLFGCLVSIVLVIRTRKFYRGDIYKKFWEEAVAAKTEMATTNLASTTITTSAAAMDVHPFTDRLVV</sequence>